<dbReference type="RefSeq" id="WP_092482138.1">
    <property type="nucleotide sequence ID" value="NZ_FOYM01000004.1"/>
</dbReference>
<dbReference type="GO" id="GO:0043190">
    <property type="term" value="C:ATP-binding cassette (ABC) transporter complex"/>
    <property type="evidence" value="ECO:0007669"/>
    <property type="project" value="InterPro"/>
</dbReference>
<dbReference type="GO" id="GO:0022857">
    <property type="term" value="F:transmembrane transporter activity"/>
    <property type="evidence" value="ECO:0007669"/>
    <property type="project" value="InterPro"/>
</dbReference>
<dbReference type="InterPro" id="IPR007210">
    <property type="entry name" value="ABC_Gly_betaine_transp_sub-bd"/>
</dbReference>
<dbReference type="Pfam" id="PF04069">
    <property type="entry name" value="OpuAC"/>
    <property type="match status" value="1"/>
</dbReference>
<dbReference type="Proteomes" id="UP000199584">
    <property type="component" value="Unassembled WGS sequence"/>
</dbReference>
<dbReference type="PROSITE" id="PS51257">
    <property type="entry name" value="PROKAR_LIPOPROTEIN"/>
    <property type="match status" value="1"/>
</dbReference>
<organism evidence="2 3">
    <name type="scientific">Desulfoscipio geothermicus DSM 3669</name>
    <dbReference type="NCBI Taxonomy" id="1121426"/>
    <lineage>
        <taxon>Bacteria</taxon>
        <taxon>Bacillati</taxon>
        <taxon>Bacillota</taxon>
        <taxon>Clostridia</taxon>
        <taxon>Eubacteriales</taxon>
        <taxon>Desulfallaceae</taxon>
        <taxon>Desulfoscipio</taxon>
    </lineage>
</organism>
<name>A0A1I6D284_9FIRM</name>
<accession>A0A1I6D284</accession>
<dbReference type="EMBL" id="FOYM01000004">
    <property type="protein sequence ID" value="SFQ99618.1"/>
    <property type="molecule type" value="Genomic_DNA"/>
</dbReference>
<protein>
    <submittedName>
        <fullName evidence="2">Glycine betaine/proline transport system substrate-binding protein</fullName>
    </submittedName>
</protein>
<sequence>MSIFRKKNKTLWLVISLFVAVALLTAGCGGGEKQAAEKKKETIIFADAGWDSIRLHNEIAGIILREGYGYKTDVIPGGEPSSLTGVSTGDIDVYMEVWSGNVIDKYNKLVENGDIIEVGLNFDDNKQGLYVPTYVIKGDPARGIEPMAPDLKSIHDLPKYWELFKDPEDPGKGRIYGSIPGWTADTVLQAKYKNYGLDKNFNYFQPGSDTALATSLTKAIEEGKPWVGYYWEPTWISGKYDLTLLEDAPYSDELWKDGYRCEYPSQRLTIIVQKKLPEQAPEVVEFLKHYHTSSELVSEALAYMQDNQATTQETAKWFLKEHKDLWTEWVPADVAEKVNAAIK</sequence>
<feature type="domain" description="ABC-type glycine betaine transport system substrate-binding" evidence="1">
    <location>
        <begin position="42"/>
        <end position="321"/>
    </location>
</feature>
<dbReference type="OrthoDB" id="9801163at2"/>
<gene>
    <name evidence="2" type="ORF">SAMN05660706_104141</name>
</gene>
<proteinExistence type="predicted"/>
<dbReference type="Gene3D" id="3.40.190.10">
    <property type="entry name" value="Periplasmic binding protein-like II"/>
    <property type="match status" value="1"/>
</dbReference>
<keyword evidence="3" id="KW-1185">Reference proteome</keyword>
<evidence type="ECO:0000313" key="3">
    <source>
        <dbReference type="Proteomes" id="UP000199584"/>
    </source>
</evidence>
<dbReference type="AlphaFoldDB" id="A0A1I6D284"/>
<evidence type="ECO:0000313" key="2">
    <source>
        <dbReference type="EMBL" id="SFQ99618.1"/>
    </source>
</evidence>
<evidence type="ECO:0000259" key="1">
    <source>
        <dbReference type="Pfam" id="PF04069"/>
    </source>
</evidence>
<reference evidence="3" key="1">
    <citation type="submission" date="2016-10" db="EMBL/GenBank/DDBJ databases">
        <authorList>
            <person name="Varghese N."/>
            <person name="Submissions S."/>
        </authorList>
    </citation>
    <scope>NUCLEOTIDE SEQUENCE [LARGE SCALE GENOMIC DNA]</scope>
    <source>
        <strain evidence="3">DSM 3669</strain>
    </source>
</reference>
<dbReference type="SUPFAM" id="SSF53850">
    <property type="entry name" value="Periplasmic binding protein-like II"/>
    <property type="match status" value="1"/>
</dbReference>
<dbReference type="STRING" id="39060.SAMN05660706_104141"/>
<dbReference type="CDD" id="cd13641">
    <property type="entry name" value="PBP2_HisX_like"/>
    <property type="match status" value="1"/>
</dbReference>
<dbReference type="Gene3D" id="3.40.190.100">
    <property type="entry name" value="Glycine betaine-binding periplasmic protein, domain 2"/>
    <property type="match status" value="1"/>
</dbReference>